<evidence type="ECO:0000256" key="2">
    <source>
        <dbReference type="SAM" id="SignalP"/>
    </source>
</evidence>
<protein>
    <recommendedName>
        <fullName evidence="5">Acyltransferase 3 domain-containing protein</fullName>
    </recommendedName>
</protein>
<reference evidence="3" key="1">
    <citation type="submission" date="2022-03" db="EMBL/GenBank/DDBJ databases">
        <authorList>
            <person name="Martin H S."/>
        </authorList>
    </citation>
    <scope>NUCLEOTIDE SEQUENCE</scope>
</reference>
<feature type="transmembrane region" description="Helical" evidence="1">
    <location>
        <begin position="448"/>
        <end position="464"/>
    </location>
</feature>
<feature type="transmembrane region" description="Helical" evidence="1">
    <location>
        <begin position="396"/>
        <end position="415"/>
    </location>
</feature>
<feature type="transmembrane region" description="Helical" evidence="1">
    <location>
        <begin position="260"/>
        <end position="281"/>
    </location>
</feature>
<evidence type="ECO:0000313" key="3">
    <source>
        <dbReference type="EMBL" id="CAH2041972.1"/>
    </source>
</evidence>
<sequence length="640" mass="74514">MLSRILFVLFYIRRCNGVIYRLNETEYNRMPALFGLDDYQPCLCKPGGVYCLARFDLNIDGQNDLHALIREYSDYQIRHFNHSYVERGICVKKSCRTYYEDNSLGSNVDLSKALGECFNRSLWRDYQLKARLSKIYYCDTHNEANEPDTYDGLFLIVIITILVLNIFGTAYEMLSERSGKQINVRLAHIFLSSFSLRQNFIWLTTPESTNVRFERLQGLHGIRPIITFLMIFAHSVFIVTTFTDNPHEFEKSYDTIHYQLIFNGLVLMQIVFVMSGFLLAYNLQVRSEKREITWKTLPKVMFLRLCRLGPANAIVLFFTMTWLRHLGSGPLWKLYVTESIVKDCRRYWWHHLTYINNYMNANSYCLVPTWHLAADTQLFIAGLLLHIATKSRGRNYVLALLLVTGMASPALHVLLQGFDALVVVNPEFYRTNRNDTFYKMHTLGHNNLAAYVIGMITGYYVYYKQKSGGDVKRSRMRCHLFGHRAVLRWLVVPAAIYVTLFGRVFYVEGFEVPLTLKLVYAATQRVVMSGITAIAIIWLVFKFNDTLCQVLEWRGWVVPSRLTFAVFLIHMDIVHVMLGQKTQLVHVSFFFLLMNHFAIVVLSFLIALPFHLTIEAPINRMIKRILDQEDATRLDAKKYN</sequence>
<feature type="signal peptide" evidence="2">
    <location>
        <begin position="1"/>
        <end position="17"/>
    </location>
</feature>
<feature type="transmembrane region" description="Helical" evidence="1">
    <location>
        <begin position="485"/>
        <end position="506"/>
    </location>
</feature>
<feature type="transmembrane region" description="Helical" evidence="1">
    <location>
        <begin position="369"/>
        <end position="389"/>
    </location>
</feature>
<accession>A0ABN8HVD5</accession>
<feature type="transmembrane region" description="Helical" evidence="1">
    <location>
        <begin position="152"/>
        <end position="171"/>
    </location>
</feature>
<keyword evidence="1" id="KW-1133">Transmembrane helix</keyword>
<feature type="transmembrane region" description="Helical" evidence="1">
    <location>
        <begin position="302"/>
        <end position="323"/>
    </location>
</feature>
<gene>
    <name evidence="3" type="ORF">IPOD504_LOCUS3501</name>
</gene>
<feature type="chain" id="PRO_5046256337" description="Acyltransferase 3 domain-containing protein" evidence="2">
    <location>
        <begin position="18"/>
        <end position="640"/>
    </location>
</feature>
<dbReference type="Proteomes" id="UP000837857">
    <property type="component" value="Chromosome 14"/>
</dbReference>
<name>A0ABN8HVD5_9NEOP</name>
<evidence type="ECO:0008006" key="5">
    <source>
        <dbReference type="Google" id="ProtNLM"/>
    </source>
</evidence>
<feature type="non-terminal residue" evidence="3">
    <location>
        <position position="1"/>
    </location>
</feature>
<feature type="transmembrane region" description="Helical" evidence="1">
    <location>
        <begin position="562"/>
        <end position="578"/>
    </location>
</feature>
<evidence type="ECO:0000256" key="1">
    <source>
        <dbReference type="SAM" id="Phobius"/>
    </source>
</evidence>
<evidence type="ECO:0000313" key="4">
    <source>
        <dbReference type="Proteomes" id="UP000837857"/>
    </source>
</evidence>
<feature type="transmembrane region" description="Helical" evidence="1">
    <location>
        <begin position="222"/>
        <end position="240"/>
    </location>
</feature>
<dbReference type="PANTHER" id="PTHR11161">
    <property type="entry name" value="O-ACYLTRANSFERASE"/>
    <property type="match status" value="1"/>
</dbReference>
<organism evidence="3 4">
    <name type="scientific">Iphiclides podalirius</name>
    <name type="common">scarce swallowtail</name>
    <dbReference type="NCBI Taxonomy" id="110791"/>
    <lineage>
        <taxon>Eukaryota</taxon>
        <taxon>Metazoa</taxon>
        <taxon>Ecdysozoa</taxon>
        <taxon>Arthropoda</taxon>
        <taxon>Hexapoda</taxon>
        <taxon>Insecta</taxon>
        <taxon>Pterygota</taxon>
        <taxon>Neoptera</taxon>
        <taxon>Endopterygota</taxon>
        <taxon>Lepidoptera</taxon>
        <taxon>Glossata</taxon>
        <taxon>Ditrysia</taxon>
        <taxon>Papilionoidea</taxon>
        <taxon>Papilionidae</taxon>
        <taxon>Papilioninae</taxon>
        <taxon>Iphiclides</taxon>
    </lineage>
</organism>
<dbReference type="InterPro" id="IPR052728">
    <property type="entry name" value="O2_lipid_transport_reg"/>
</dbReference>
<feature type="transmembrane region" description="Helical" evidence="1">
    <location>
        <begin position="518"/>
        <end position="541"/>
    </location>
</feature>
<dbReference type="PANTHER" id="PTHR11161:SF22">
    <property type="entry name" value="ACYLTRANSFERASE 3 DOMAIN-CONTAINING PROTEIN-RELATED"/>
    <property type="match status" value="1"/>
</dbReference>
<keyword evidence="1" id="KW-0812">Transmembrane</keyword>
<keyword evidence="4" id="KW-1185">Reference proteome</keyword>
<proteinExistence type="predicted"/>
<keyword evidence="2" id="KW-0732">Signal</keyword>
<dbReference type="EMBL" id="OW152826">
    <property type="protein sequence ID" value="CAH2041972.1"/>
    <property type="molecule type" value="Genomic_DNA"/>
</dbReference>
<feature type="transmembrane region" description="Helical" evidence="1">
    <location>
        <begin position="590"/>
        <end position="614"/>
    </location>
</feature>
<keyword evidence="1" id="KW-0472">Membrane</keyword>